<comment type="function">
    <text evidence="9">Essential core component of the TIM22 complex, a complex that mediates the import and insertion of multi-pass transmembrane proteins into the mitochondrial inner membrane. In the TIM22 complex, it constitutes the voltage-activated and signal-gated channel. Forms a twin-pore translocase that uses the membrane potential as external driving force in 2 voltage-dependent steps.</text>
</comment>
<comment type="caution">
    <text evidence="9">Lacks conserved residue(s) required for the propagation of feature annotation.</text>
</comment>
<dbReference type="AlphaFoldDB" id="A0A2K1QN35"/>
<protein>
    <recommendedName>
        <fullName evidence="3 9">Mitochondrial import inner membrane translocase subunit TIM22</fullName>
    </recommendedName>
</protein>
<keyword evidence="9" id="KW-0653">Protein transport</keyword>
<keyword evidence="8 9" id="KW-0472">Membrane</keyword>
<comment type="caution">
    <text evidence="10">The sequence shown here is derived from an EMBL/GenBank/DDBJ whole genome shotgun (WGS) entry which is preliminary data.</text>
</comment>
<dbReference type="EMBL" id="NKHZ01000057">
    <property type="protein sequence ID" value="PNS16544.1"/>
    <property type="molecule type" value="Genomic_DNA"/>
</dbReference>
<dbReference type="GO" id="GO:0030943">
    <property type="term" value="F:mitochondrion targeting sequence binding"/>
    <property type="evidence" value="ECO:0007669"/>
    <property type="project" value="TreeGrafter"/>
</dbReference>
<keyword evidence="9" id="KW-0811">Translocation</keyword>
<dbReference type="Pfam" id="PF02466">
    <property type="entry name" value="Tim17"/>
    <property type="match status" value="1"/>
</dbReference>
<keyword evidence="4 9" id="KW-0812">Transmembrane</keyword>
<dbReference type="InterPro" id="IPR039175">
    <property type="entry name" value="TIM22"/>
</dbReference>
<evidence type="ECO:0000256" key="8">
    <source>
        <dbReference type="ARBA" id="ARBA00023136"/>
    </source>
</evidence>
<evidence type="ECO:0000256" key="6">
    <source>
        <dbReference type="ARBA" id="ARBA00022989"/>
    </source>
</evidence>
<dbReference type="InParanoid" id="A0A2K1QN35"/>
<proteinExistence type="inferred from homology"/>
<comment type="similarity">
    <text evidence="2 9">Belongs to the Tim17/Tim22/Tim23 family.</text>
</comment>
<comment type="subunit">
    <text evidence="9">Component of the TIM22 complex.</text>
</comment>
<evidence type="ECO:0000256" key="7">
    <source>
        <dbReference type="ARBA" id="ARBA00023128"/>
    </source>
</evidence>
<evidence type="ECO:0000256" key="5">
    <source>
        <dbReference type="ARBA" id="ARBA00022792"/>
    </source>
</evidence>
<keyword evidence="5 9" id="KW-0999">Mitochondrion inner membrane</keyword>
<evidence type="ECO:0000256" key="2">
    <source>
        <dbReference type="ARBA" id="ARBA00008444"/>
    </source>
</evidence>
<dbReference type="Proteomes" id="UP000243797">
    <property type="component" value="Unassembled WGS sequence"/>
</dbReference>
<reference evidence="10 11" key="1">
    <citation type="submission" date="2017-06" db="EMBL/GenBank/DDBJ databases">
        <title>Draft genome sequence of a variant of Elsinoe murrayae.</title>
        <authorList>
            <person name="Cheng Q."/>
        </authorList>
    </citation>
    <scope>NUCLEOTIDE SEQUENCE [LARGE SCALE GENOMIC DNA]</scope>
    <source>
        <strain evidence="10 11">CQ-2017a</strain>
    </source>
</reference>
<keyword evidence="11" id="KW-1185">Reference proteome</keyword>
<keyword evidence="7 9" id="KW-0496">Mitochondrion</keyword>
<keyword evidence="9" id="KW-0813">Transport</keyword>
<gene>
    <name evidence="10" type="ORF">CAC42_278</name>
</gene>
<evidence type="ECO:0000256" key="9">
    <source>
        <dbReference type="RuleBase" id="RU367038"/>
    </source>
</evidence>
<comment type="subcellular location">
    <subcellularLocation>
        <location evidence="1 9">Mitochondrion inner membrane</location>
        <topology evidence="1 9">Multi-pass membrane protein</topology>
    </subcellularLocation>
</comment>
<dbReference type="OrthoDB" id="75343at2759"/>
<evidence type="ECO:0000313" key="10">
    <source>
        <dbReference type="EMBL" id="PNS16544.1"/>
    </source>
</evidence>
<dbReference type="GO" id="GO:0042721">
    <property type="term" value="C:TIM22 mitochondrial import inner membrane insertion complex"/>
    <property type="evidence" value="ECO:0007669"/>
    <property type="project" value="UniProtKB-UniRule"/>
</dbReference>
<evidence type="ECO:0000256" key="3">
    <source>
        <dbReference type="ARBA" id="ARBA00020722"/>
    </source>
</evidence>
<dbReference type="FunCoup" id="A0A2K1QN35">
    <property type="interactions" value="632"/>
</dbReference>
<sequence>MAFPMGGSVMGGGRPGLSAEDLQQQQIQKYIGAAAESCAFKTGMSGVMGFGLGGAFGLFMSSMRYDTPMTPQGAEMAKLAVRDQIRQGFREMGKASWSSAKNFGKVALFYTGIECGIEGLRGKNAMENNVMAGFVTGAILARNAGPQAMAVGAAGFGVFGFAIEWYMRMDSYDASRDPIT</sequence>
<dbReference type="PANTHER" id="PTHR14110">
    <property type="entry name" value="MITOCHONDRIAL IMPORT INNER MEMBRANE TRANSLOCASE SUBUNIT TIM22"/>
    <property type="match status" value="1"/>
</dbReference>
<dbReference type="PANTHER" id="PTHR14110:SF0">
    <property type="entry name" value="MITOCHONDRIAL IMPORT INNER MEMBRANE TRANSLOCASE SUBUNIT TIM22"/>
    <property type="match status" value="1"/>
</dbReference>
<organism evidence="10 11">
    <name type="scientific">Sphaceloma murrayae</name>
    <dbReference type="NCBI Taxonomy" id="2082308"/>
    <lineage>
        <taxon>Eukaryota</taxon>
        <taxon>Fungi</taxon>
        <taxon>Dikarya</taxon>
        <taxon>Ascomycota</taxon>
        <taxon>Pezizomycotina</taxon>
        <taxon>Dothideomycetes</taxon>
        <taxon>Dothideomycetidae</taxon>
        <taxon>Myriangiales</taxon>
        <taxon>Elsinoaceae</taxon>
        <taxon>Sphaceloma</taxon>
    </lineage>
</organism>
<dbReference type="GO" id="GO:0045039">
    <property type="term" value="P:protein insertion into mitochondrial inner membrane"/>
    <property type="evidence" value="ECO:0007669"/>
    <property type="project" value="UniProtKB-UniRule"/>
</dbReference>
<name>A0A2K1QN35_9PEZI</name>
<dbReference type="STRING" id="2082308.A0A2K1QN35"/>
<evidence type="ECO:0000313" key="11">
    <source>
        <dbReference type="Proteomes" id="UP000243797"/>
    </source>
</evidence>
<feature type="transmembrane region" description="Helical" evidence="9">
    <location>
        <begin position="148"/>
        <end position="167"/>
    </location>
</feature>
<dbReference type="GO" id="GO:0008320">
    <property type="term" value="F:protein transmembrane transporter activity"/>
    <property type="evidence" value="ECO:0007669"/>
    <property type="project" value="UniProtKB-UniRule"/>
</dbReference>
<evidence type="ECO:0000256" key="1">
    <source>
        <dbReference type="ARBA" id="ARBA00004448"/>
    </source>
</evidence>
<accession>A0A2K1QN35</accession>
<keyword evidence="6 9" id="KW-1133">Transmembrane helix</keyword>
<evidence type="ECO:0000256" key="4">
    <source>
        <dbReference type="ARBA" id="ARBA00022692"/>
    </source>
</evidence>